<dbReference type="PANTHER" id="PTHR12482:SF62">
    <property type="entry name" value="LIPASE ROG1-RELATED"/>
    <property type="match status" value="1"/>
</dbReference>
<reference evidence="5" key="1">
    <citation type="journal article" date="2022" name="DNA Res.">
        <title>Genome analysis of five recently described species of the CUG-Ser clade uncovers Candida theae as a new hybrid lineage with pathogenic potential in the Candida parapsilosis species complex.</title>
        <authorList>
            <person name="Mixao V."/>
            <person name="Del Olmo V."/>
            <person name="Hegedusova E."/>
            <person name="Saus E."/>
            <person name="Pryszcz L."/>
            <person name="Cillingova A."/>
            <person name="Nosek J."/>
            <person name="Gabaldon T."/>
        </authorList>
    </citation>
    <scope>NUCLEOTIDE SEQUENCE</scope>
    <source>
        <strain evidence="5">CBS 10844</strain>
    </source>
</reference>
<accession>A0AAI9WYZ1</accession>
<evidence type="ECO:0000256" key="1">
    <source>
        <dbReference type="ARBA" id="ARBA00007920"/>
    </source>
</evidence>
<feature type="compositionally biased region" description="Acidic residues" evidence="3">
    <location>
        <begin position="563"/>
        <end position="580"/>
    </location>
</feature>
<gene>
    <name evidence="5" type="ORF">KGF56_001666</name>
</gene>
<feature type="domain" description="DUF676" evidence="4">
    <location>
        <begin position="226"/>
        <end position="434"/>
    </location>
</feature>
<evidence type="ECO:0000256" key="2">
    <source>
        <dbReference type="ARBA" id="ARBA00022963"/>
    </source>
</evidence>
<evidence type="ECO:0000256" key="3">
    <source>
        <dbReference type="SAM" id="MobiDB-lite"/>
    </source>
</evidence>
<comment type="caution">
    <text evidence="5">The sequence shown here is derived from an EMBL/GenBank/DDBJ whole genome shotgun (WGS) entry which is preliminary data.</text>
</comment>
<keyword evidence="2" id="KW-0442">Lipid degradation</keyword>
<feature type="region of interest" description="Disordered" evidence="3">
    <location>
        <begin position="541"/>
        <end position="586"/>
    </location>
</feature>
<dbReference type="InterPro" id="IPR016445">
    <property type="entry name" value="Rog1_fam"/>
</dbReference>
<feature type="compositionally biased region" description="Basic and acidic residues" evidence="3">
    <location>
        <begin position="458"/>
        <end position="472"/>
    </location>
</feature>
<protein>
    <recommendedName>
        <fullName evidence="4">DUF676 domain-containing protein</fullName>
    </recommendedName>
</protein>
<dbReference type="PIRSF" id="PIRSF005412">
    <property type="entry name" value="UCP005412_abhydr"/>
    <property type="match status" value="1"/>
</dbReference>
<organism evidence="5 6">
    <name type="scientific">Candida oxycetoniae</name>
    <dbReference type="NCBI Taxonomy" id="497107"/>
    <lineage>
        <taxon>Eukaryota</taxon>
        <taxon>Fungi</taxon>
        <taxon>Dikarya</taxon>
        <taxon>Ascomycota</taxon>
        <taxon>Saccharomycotina</taxon>
        <taxon>Pichiomycetes</taxon>
        <taxon>Debaryomycetaceae</taxon>
        <taxon>Candida/Lodderomyces clade</taxon>
        <taxon>Candida</taxon>
    </lineage>
</organism>
<dbReference type="GO" id="GO:0047372">
    <property type="term" value="F:monoacylglycerol lipase activity"/>
    <property type="evidence" value="ECO:0007669"/>
    <property type="project" value="TreeGrafter"/>
</dbReference>
<comment type="similarity">
    <text evidence="1">Belongs to the putative lipase ROG1 family.</text>
</comment>
<dbReference type="GO" id="GO:0016042">
    <property type="term" value="P:lipid catabolic process"/>
    <property type="evidence" value="ECO:0007669"/>
    <property type="project" value="UniProtKB-KW"/>
</dbReference>
<feature type="compositionally biased region" description="Basic and acidic residues" evidence="3">
    <location>
        <begin position="501"/>
        <end position="512"/>
    </location>
</feature>
<dbReference type="PANTHER" id="PTHR12482">
    <property type="entry name" value="LIPASE ROG1-RELATED-RELATED"/>
    <property type="match status" value="1"/>
</dbReference>
<dbReference type="Pfam" id="PF05057">
    <property type="entry name" value="DUF676"/>
    <property type="match status" value="1"/>
</dbReference>
<dbReference type="Gene3D" id="3.40.50.1820">
    <property type="entry name" value="alpha/beta hydrolase"/>
    <property type="match status" value="1"/>
</dbReference>
<dbReference type="InterPro" id="IPR044294">
    <property type="entry name" value="Lipase-like"/>
</dbReference>
<dbReference type="EMBL" id="JAHUZD010000028">
    <property type="protein sequence ID" value="KAI3405648.2"/>
    <property type="molecule type" value="Genomic_DNA"/>
</dbReference>
<keyword evidence="6" id="KW-1185">Reference proteome</keyword>
<proteinExistence type="inferred from homology"/>
<evidence type="ECO:0000313" key="5">
    <source>
        <dbReference type="EMBL" id="KAI3405648.2"/>
    </source>
</evidence>
<evidence type="ECO:0000259" key="4">
    <source>
        <dbReference type="Pfam" id="PF05057"/>
    </source>
</evidence>
<evidence type="ECO:0000313" key="6">
    <source>
        <dbReference type="Proteomes" id="UP001202479"/>
    </source>
</evidence>
<feature type="region of interest" description="Disordered" evidence="3">
    <location>
        <begin position="458"/>
        <end position="519"/>
    </location>
</feature>
<dbReference type="InterPro" id="IPR007751">
    <property type="entry name" value="DUF676_lipase-like"/>
</dbReference>
<dbReference type="InterPro" id="IPR029058">
    <property type="entry name" value="AB_hydrolase_fold"/>
</dbReference>
<dbReference type="AlphaFoldDB" id="A0AAI9WYZ1"/>
<dbReference type="Proteomes" id="UP001202479">
    <property type="component" value="Unassembled WGS sequence"/>
</dbReference>
<keyword evidence="2" id="KW-0443">Lipid metabolism</keyword>
<sequence length="740" mass="85436">MAAVKEPYLWYRDKDSLKIGEVNRYVVRYARYPDHKIKQIYFRLKNIENTGIRTVHLISGPFILYCHVIPCNYNSRRKFVPDNAQENPELVFENQIKPNQTFTVTLLLNKNSLLGTAELEDEQTTVEYFQWEIDVISQIVITRKTTVDYDMMIGDDLQFMKKLTYSVVEKAISSIGSNSDFNNNNNKAEMKIDQKHTNNHVFNPSLSVMKKNTEDIWNSPPSKPLEPVHLIIVTHGIFSNLTADMLYLKDVLELKVKENIMVRGFRYNAGRTEKGIRKLGINVANFIVDLVEKLPYRFDKISFIAHSLGGVVQLYAIKYILLTRGVEFFKRLNIEPVNLISLASPFLGILNELNFVISWFLDLGTLGKTGRDLTLSKHIPTWKDIDLDDQKKRDTFKPVLETLPNDPLQTFLGEFKRLTVYANAINDGIVPLRTAALLYLDYEALGDVNTLKRTKHVTEHPELENDHNHDVESIESGDTVSEVPDDEGHTDAESLGTKNNSNEKRKLMDTSRKQSNQGKHSFKFATHKYFDFLDLSSPGEAKKSRRQKRYRNFTIKGSKTLGDDENEEENNEDNSSENSDDSAPLIIPPRASAIESALNTLICPIPSNEFIMEPESRHPVIFHDRYYRLDKSKENEGEKENEKLSWFFEKFFKYRGRYKLHKQVVIANKYHTDKLTWRKVLVNLPPDAHNNIIVRRRFANGYGWGVINHLCENLFECKGNDETEKKVDLETSPDDIKAKI</sequence>
<name>A0AAI9WYZ1_9ASCO</name>
<dbReference type="RefSeq" id="XP_049181393.1">
    <property type="nucleotide sequence ID" value="XM_049322813.1"/>
</dbReference>
<dbReference type="SUPFAM" id="SSF53474">
    <property type="entry name" value="alpha/beta-Hydrolases"/>
    <property type="match status" value="1"/>
</dbReference>
<dbReference type="GeneID" id="73379283"/>